<dbReference type="Pfam" id="PF20431">
    <property type="entry name" value="E_motif"/>
    <property type="match status" value="1"/>
</dbReference>
<feature type="repeat" description="PPR" evidence="2">
    <location>
        <begin position="212"/>
        <end position="246"/>
    </location>
</feature>
<dbReference type="PANTHER" id="PTHR47926">
    <property type="entry name" value="PENTATRICOPEPTIDE REPEAT-CONTAINING PROTEIN"/>
    <property type="match status" value="1"/>
</dbReference>
<feature type="repeat" description="PPR" evidence="2">
    <location>
        <begin position="349"/>
        <end position="383"/>
    </location>
</feature>
<evidence type="ECO:0000256" key="2">
    <source>
        <dbReference type="PROSITE-ProRule" id="PRU00708"/>
    </source>
</evidence>
<evidence type="ECO:0000256" key="1">
    <source>
        <dbReference type="ARBA" id="ARBA00022737"/>
    </source>
</evidence>
<dbReference type="Pfam" id="PF13041">
    <property type="entry name" value="PPR_2"/>
    <property type="match status" value="1"/>
</dbReference>
<evidence type="ECO:0000313" key="3">
    <source>
        <dbReference type="EMBL" id="KAK6126049.1"/>
    </source>
</evidence>
<gene>
    <name evidence="3" type="ORF">DH2020_040163</name>
</gene>
<dbReference type="EMBL" id="JABTTQ020002064">
    <property type="protein sequence ID" value="KAK6126049.1"/>
    <property type="molecule type" value="Genomic_DNA"/>
</dbReference>
<dbReference type="InterPro" id="IPR002885">
    <property type="entry name" value="PPR_rpt"/>
</dbReference>
<protein>
    <recommendedName>
        <fullName evidence="5">Pentatricopeptide repeat-containing protein</fullName>
    </recommendedName>
</protein>
<feature type="repeat" description="PPR" evidence="2">
    <location>
        <begin position="5"/>
        <end position="40"/>
    </location>
</feature>
<dbReference type="NCBIfam" id="TIGR00756">
    <property type="entry name" value="PPR"/>
    <property type="match status" value="4"/>
</dbReference>
<dbReference type="InterPro" id="IPR011990">
    <property type="entry name" value="TPR-like_helical_dom_sf"/>
</dbReference>
<feature type="repeat" description="PPR" evidence="2">
    <location>
        <begin position="76"/>
        <end position="110"/>
    </location>
</feature>
<name>A0ABR0UTM4_REHGL</name>
<dbReference type="SUPFAM" id="SSF48452">
    <property type="entry name" value="TPR-like"/>
    <property type="match status" value="1"/>
</dbReference>
<keyword evidence="4" id="KW-1185">Reference proteome</keyword>
<evidence type="ECO:0008006" key="5">
    <source>
        <dbReference type="Google" id="ProtNLM"/>
    </source>
</evidence>
<dbReference type="Pfam" id="PF01535">
    <property type="entry name" value="PPR"/>
    <property type="match status" value="4"/>
</dbReference>
<organism evidence="3 4">
    <name type="scientific">Rehmannia glutinosa</name>
    <name type="common">Chinese foxglove</name>
    <dbReference type="NCBI Taxonomy" id="99300"/>
    <lineage>
        <taxon>Eukaryota</taxon>
        <taxon>Viridiplantae</taxon>
        <taxon>Streptophyta</taxon>
        <taxon>Embryophyta</taxon>
        <taxon>Tracheophyta</taxon>
        <taxon>Spermatophyta</taxon>
        <taxon>Magnoliopsida</taxon>
        <taxon>eudicotyledons</taxon>
        <taxon>Gunneridae</taxon>
        <taxon>Pentapetalae</taxon>
        <taxon>asterids</taxon>
        <taxon>lamiids</taxon>
        <taxon>Lamiales</taxon>
        <taxon>Orobanchaceae</taxon>
        <taxon>Rehmannieae</taxon>
        <taxon>Rehmannia</taxon>
    </lineage>
</organism>
<proteinExistence type="predicted"/>
<comment type="caution">
    <text evidence="3">The sequence shown here is derived from an EMBL/GenBank/DDBJ whole genome shotgun (WGS) entry which is preliminary data.</text>
</comment>
<dbReference type="InterPro" id="IPR046960">
    <property type="entry name" value="PPR_At4g14850-like_plant"/>
</dbReference>
<feature type="repeat" description="PPR" evidence="2">
    <location>
        <begin position="247"/>
        <end position="282"/>
    </location>
</feature>
<dbReference type="Gene3D" id="1.25.40.10">
    <property type="entry name" value="Tetratricopeptide repeat domain"/>
    <property type="match status" value="4"/>
</dbReference>
<keyword evidence="1" id="KW-0677">Repeat</keyword>
<dbReference type="InterPro" id="IPR046848">
    <property type="entry name" value="E_motif"/>
</dbReference>
<dbReference type="Proteomes" id="UP001318860">
    <property type="component" value="Unassembled WGS sequence"/>
</dbReference>
<accession>A0ABR0UTM4</accession>
<sequence length="413" mass="45489">MPERDLVSWNSMISGYSQGGFYQECKDLYRAMLGSKDLTPDGVTAVSVLHACAQSNDLVFGMELNQYVIDNGIKVDLSVCNSIISVYAKCGSLDYAKELFEEMTEKDEITYSTIISGYMVHGVQNNQYDNVLDLVRQMQVFGFKPNSVTLSSILPSIPYVSHLKGAKEIHAYTIKISSDKNIYVVTAIIDTYAKLGYLSGAQRVFNLAKNRSVIVWTAIISAYASHGDANAALSLFNEMLNTNTKPDAVTFTAVLAACAHSGLVDEAWEIFHSLLPKYEIQPLVNHYACMVACLSRAGKLFEAVEFVKKMPIEPTAQVWGALLSGASDSGDVELAEFVCDHLFELEPGNPSNYIVMANLYSKAGRWEEAERIREKLEETGFKKVAGSSRIETSGGFQSFVAGDATNERTNKKL</sequence>
<evidence type="ECO:0000313" key="4">
    <source>
        <dbReference type="Proteomes" id="UP001318860"/>
    </source>
</evidence>
<dbReference type="PROSITE" id="PS51375">
    <property type="entry name" value="PPR"/>
    <property type="match status" value="5"/>
</dbReference>
<dbReference type="PANTHER" id="PTHR47926:SF472">
    <property type="entry name" value="REPEAT (PPR) SUPERFAMILY PROTEIN, PUTATIVE-RELATED"/>
    <property type="match status" value="1"/>
</dbReference>
<reference evidence="3 4" key="1">
    <citation type="journal article" date="2021" name="Comput. Struct. Biotechnol. J.">
        <title>De novo genome assembly of the potent medicinal plant Rehmannia glutinosa using nanopore technology.</title>
        <authorList>
            <person name="Ma L."/>
            <person name="Dong C."/>
            <person name="Song C."/>
            <person name="Wang X."/>
            <person name="Zheng X."/>
            <person name="Niu Y."/>
            <person name="Chen S."/>
            <person name="Feng W."/>
        </authorList>
    </citation>
    <scope>NUCLEOTIDE SEQUENCE [LARGE SCALE GENOMIC DNA]</scope>
    <source>
        <strain evidence="3">DH-2019</strain>
    </source>
</reference>